<feature type="compositionally biased region" description="Basic and acidic residues" evidence="2">
    <location>
        <begin position="573"/>
        <end position="596"/>
    </location>
</feature>
<feature type="repeat" description="TPR" evidence="1">
    <location>
        <begin position="456"/>
        <end position="489"/>
    </location>
</feature>
<dbReference type="SUPFAM" id="SSF48452">
    <property type="entry name" value="TPR-like"/>
    <property type="match status" value="1"/>
</dbReference>
<feature type="domain" description="VWFA" evidence="3">
    <location>
        <begin position="90"/>
        <end position="290"/>
    </location>
</feature>
<dbReference type="PANTHER" id="PTHR22550">
    <property type="entry name" value="SPORE GERMINATION PROTEIN"/>
    <property type="match status" value="1"/>
</dbReference>
<dbReference type="PROSITE" id="PS50005">
    <property type="entry name" value="TPR"/>
    <property type="match status" value="1"/>
</dbReference>
<keyword evidence="1" id="KW-0802">TPR repeat</keyword>
<feature type="region of interest" description="Disordered" evidence="2">
    <location>
        <begin position="503"/>
        <end position="596"/>
    </location>
</feature>
<evidence type="ECO:0000313" key="5">
    <source>
        <dbReference type="Proteomes" id="UP000319771"/>
    </source>
</evidence>
<reference evidence="4 5" key="1">
    <citation type="journal article" date="2019" name="Nat. Microbiol.">
        <title>Mediterranean grassland soil C-N compound turnover is dependent on rainfall and depth, and is mediated by genomically divergent microorganisms.</title>
        <authorList>
            <person name="Diamond S."/>
            <person name="Andeer P.F."/>
            <person name="Li Z."/>
            <person name="Crits-Christoph A."/>
            <person name="Burstein D."/>
            <person name="Anantharaman K."/>
            <person name="Lane K.R."/>
            <person name="Thomas B.C."/>
            <person name="Pan C."/>
            <person name="Northen T.R."/>
            <person name="Banfield J.F."/>
        </authorList>
    </citation>
    <scope>NUCLEOTIDE SEQUENCE [LARGE SCALE GENOMIC DNA]</scope>
    <source>
        <strain evidence="4">WS_11</strain>
    </source>
</reference>
<accession>A0A538U372</accession>
<feature type="region of interest" description="Disordered" evidence="2">
    <location>
        <begin position="331"/>
        <end position="368"/>
    </location>
</feature>
<dbReference type="InterPro" id="IPR036465">
    <property type="entry name" value="vWFA_dom_sf"/>
</dbReference>
<dbReference type="SUPFAM" id="SSF53300">
    <property type="entry name" value="vWA-like"/>
    <property type="match status" value="1"/>
</dbReference>
<feature type="compositionally biased region" description="Pro residues" evidence="2">
    <location>
        <begin position="512"/>
        <end position="522"/>
    </location>
</feature>
<dbReference type="PANTHER" id="PTHR22550:SF14">
    <property type="entry name" value="VWFA DOMAIN-CONTAINING PROTEIN"/>
    <property type="match status" value="1"/>
</dbReference>
<evidence type="ECO:0000256" key="1">
    <source>
        <dbReference type="PROSITE-ProRule" id="PRU00339"/>
    </source>
</evidence>
<protein>
    <submittedName>
        <fullName evidence="4">VWA domain-containing protein</fullName>
    </submittedName>
</protein>
<dbReference type="InterPro" id="IPR019734">
    <property type="entry name" value="TPR_rpt"/>
</dbReference>
<dbReference type="InterPro" id="IPR002035">
    <property type="entry name" value="VWF_A"/>
</dbReference>
<dbReference type="InterPro" id="IPR011990">
    <property type="entry name" value="TPR-like_helical_dom_sf"/>
</dbReference>
<evidence type="ECO:0000313" key="4">
    <source>
        <dbReference type="EMBL" id="TMQ70337.1"/>
    </source>
</evidence>
<dbReference type="Gene3D" id="3.40.50.410">
    <property type="entry name" value="von Willebrand factor, type A domain"/>
    <property type="match status" value="1"/>
</dbReference>
<gene>
    <name evidence="4" type="ORF">E6K81_12845</name>
</gene>
<sequence>MRFASPIWLWLLAGLVPLLLLEWRAARRAEEGLKRLVGTRADHVQLGQCRPGQRRLSLALRTGAFVVLVLGAAGPEWGREMVRYRANGSDVVLLVDVSASMDARDVPPSRMEETRREALAVLDRLSGCRVGVVAFAGDAVRLCPLTLDRGAVRLVLETLRTGSVSEPGTDLGRALRMAAKVLPGGRRSEQVIVLWTDGEDLERGAGEAVEDLARSGVRVITIGVGTRSGDVVPVLDDQGLSVDVKRDAGGRAVQSRLDEALLRSIARRTGGAYVPASRPGGELPRLLGALGAVSRGARGERLVERAVPRFPWFAAVAAALLAFELGRSKRRRPEASARGASRRRARAASGEPAAAPATSPAGSPPGSPNRAALGLVALGLALAVPARGQTDWARGDDAFRHRRYAVAESLYARRAGDQGPKAVRINRATAAALAGRGAMAESLLASLAQAPGSTGGTAAYNLGTLEATRGAYDDALQTLRHALERDPTDADARYNLELVMRRKREQAQHSGSPPPSPSPSAPTPQGAGPEPRPGSSSPPPAPPSPSGPPPKPTPGPTGMDRRTAEQLLGSLDELERLERQRMHPVKSMRERRGRDW</sequence>
<feature type="compositionally biased region" description="Low complexity" evidence="2">
    <location>
        <begin position="347"/>
        <end position="361"/>
    </location>
</feature>
<dbReference type="Pfam" id="PF13519">
    <property type="entry name" value="VWA_2"/>
    <property type="match status" value="1"/>
</dbReference>
<dbReference type="InterPro" id="IPR050768">
    <property type="entry name" value="UPF0353/GerABKA_families"/>
</dbReference>
<feature type="compositionally biased region" description="Pro residues" evidence="2">
    <location>
        <begin position="530"/>
        <end position="555"/>
    </location>
</feature>
<evidence type="ECO:0000259" key="3">
    <source>
        <dbReference type="PROSITE" id="PS50234"/>
    </source>
</evidence>
<dbReference type="Gene3D" id="1.25.40.10">
    <property type="entry name" value="Tetratricopeptide repeat domain"/>
    <property type="match status" value="1"/>
</dbReference>
<dbReference type="AlphaFoldDB" id="A0A538U372"/>
<proteinExistence type="predicted"/>
<comment type="caution">
    <text evidence="4">The sequence shown here is derived from an EMBL/GenBank/DDBJ whole genome shotgun (WGS) entry which is preliminary data.</text>
</comment>
<evidence type="ECO:0000256" key="2">
    <source>
        <dbReference type="SAM" id="MobiDB-lite"/>
    </source>
</evidence>
<dbReference type="SMART" id="SM00327">
    <property type="entry name" value="VWA"/>
    <property type="match status" value="1"/>
</dbReference>
<dbReference type="EMBL" id="VBPB01000233">
    <property type="protein sequence ID" value="TMQ70337.1"/>
    <property type="molecule type" value="Genomic_DNA"/>
</dbReference>
<name>A0A538U372_UNCEI</name>
<dbReference type="Proteomes" id="UP000319771">
    <property type="component" value="Unassembled WGS sequence"/>
</dbReference>
<dbReference type="PROSITE" id="PS50234">
    <property type="entry name" value="VWFA"/>
    <property type="match status" value="1"/>
</dbReference>
<organism evidence="4 5">
    <name type="scientific">Eiseniibacteriota bacterium</name>
    <dbReference type="NCBI Taxonomy" id="2212470"/>
    <lineage>
        <taxon>Bacteria</taxon>
        <taxon>Candidatus Eiseniibacteriota</taxon>
    </lineage>
</organism>